<evidence type="ECO:0000313" key="3">
    <source>
        <dbReference type="Proteomes" id="UP000183772"/>
    </source>
</evidence>
<accession>A0AAX2D6B8</accession>
<dbReference type="Proteomes" id="UP000183772">
    <property type="component" value="Chromosome I"/>
</dbReference>
<proteinExistence type="predicted"/>
<name>A0AAX2D6B8_9PSED</name>
<dbReference type="AlphaFoldDB" id="A0AAX2D6B8"/>
<sequence>MKMLIGAVLLGLLMGRFFTDSLPDFAVLFVASIMVAATIFHHVAHVNAKYRALAAYCLSITTASTQMSELIEFWHEGHIWQLAGEIPELIVGAFLVPAIAIAAVYLIMLVRAE</sequence>
<keyword evidence="1" id="KW-0812">Transmembrane</keyword>
<dbReference type="EMBL" id="LT629790">
    <property type="protein sequence ID" value="SDU13697.1"/>
    <property type="molecule type" value="Genomic_DNA"/>
</dbReference>
<evidence type="ECO:0000256" key="1">
    <source>
        <dbReference type="SAM" id="Phobius"/>
    </source>
</evidence>
<evidence type="ECO:0000313" key="2">
    <source>
        <dbReference type="EMBL" id="SDU13697.1"/>
    </source>
</evidence>
<keyword evidence="1" id="KW-1133">Transmembrane helix</keyword>
<protein>
    <recommendedName>
        <fullName evidence="4">Disulfide bond formation protein B</fullName>
    </recommendedName>
</protein>
<reference evidence="2 3" key="1">
    <citation type="submission" date="2016-10" db="EMBL/GenBank/DDBJ databases">
        <authorList>
            <person name="Varghese N."/>
            <person name="Submissions S."/>
        </authorList>
    </citation>
    <scope>NUCLEOTIDE SEQUENCE [LARGE SCALE GENOMIC DNA]</scope>
    <source>
        <strain evidence="2 3">DSM 16733</strain>
    </source>
</reference>
<organism evidence="2 3">
    <name type="scientific">Pseudomonas mediterranea</name>
    <dbReference type="NCBI Taxonomy" id="183795"/>
    <lineage>
        <taxon>Bacteria</taxon>
        <taxon>Pseudomonadati</taxon>
        <taxon>Pseudomonadota</taxon>
        <taxon>Gammaproteobacteria</taxon>
        <taxon>Pseudomonadales</taxon>
        <taxon>Pseudomonadaceae</taxon>
        <taxon>Pseudomonas</taxon>
    </lineage>
</organism>
<feature type="transmembrane region" description="Helical" evidence="1">
    <location>
        <begin position="89"/>
        <end position="110"/>
    </location>
</feature>
<keyword evidence="3" id="KW-1185">Reference proteome</keyword>
<dbReference type="RefSeq" id="WP_047703932.1">
    <property type="nucleotide sequence ID" value="NZ_LT629790.1"/>
</dbReference>
<feature type="transmembrane region" description="Helical" evidence="1">
    <location>
        <begin position="50"/>
        <end position="69"/>
    </location>
</feature>
<dbReference type="GeneID" id="76210918"/>
<evidence type="ECO:0008006" key="4">
    <source>
        <dbReference type="Google" id="ProtNLM"/>
    </source>
</evidence>
<keyword evidence="1" id="KW-0472">Membrane</keyword>
<gene>
    <name evidence="2" type="ORF">SAMN05216476_0596</name>
</gene>
<feature type="transmembrane region" description="Helical" evidence="1">
    <location>
        <begin position="25"/>
        <end position="43"/>
    </location>
</feature>